<sequence>MLYVDISTTPQTDTAGQITHSCWYYVLASKIVLIIYFLEYNSLSYRAKATMHCQYILQLSLLTLLSLPGTLAQTWSVWYRDRDRITVICASKGSSVVFDCIYSYPATQIVRRKIWFTPRGDTKQDGSQQGDGVFNTSGLTNK</sequence>
<dbReference type="EMBL" id="FR914659">
    <property type="protein sequence ID" value="CDQ93203.1"/>
    <property type="molecule type" value="Genomic_DNA"/>
</dbReference>
<keyword evidence="2" id="KW-0472">Membrane</keyword>
<gene>
    <name evidence="3" type="ORF">GSONMT00009701001</name>
</gene>
<dbReference type="PaxDb" id="8022-A0A060YMX2"/>
<accession>A0A060YMX2</accession>
<evidence type="ECO:0000256" key="1">
    <source>
        <dbReference type="SAM" id="MobiDB-lite"/>
    </source>
</evidence>
<reference evidence="3" key="1">
    <citation type="journal article" date="2014" name="Nat. Commun.">
        <title>The rainbow trout genome provides novel insights into evolution after whole-genome duplication in vertebrates.</title>
        <authorList>
            <person name="Berthelot C."/>
            <person name="Brunet F."/>
            <person name="Chalopin D."/>
            <person name="Juanchich A."/>
            <person name="Bernard M."/>
            <person name="Noel B."/>
            <person name="Bento P."/>
            <person name="Da Silva C."/>
            <person name="Labadie K."/>
            <person name="Alberti A."/>
            <person name="Aury J.M."/>
            <person name="Louis A."/>
            <person name="Dehais P."/>
            <person name="Bardou P."/>
            <person name="Montfort J."/>
            <person name="Klopp C."/>
            <person name="Cabau C."/>
            <person name="Gaspin C."/>
            <person name="Thorgaard G.H."/>
            <person name="Boussaha M."/>
            <person name="Quillet E."/>
            <person name="Guyomard R."/>
            <person name="Galiana D."/>
            <person name="Bobe J."/>
            <person name="Volff J.N."/>
            <person name="Genet C."/>
            <person name="Wincker P."/>
            <person name="Jaillon O."/>
            <person name="Roest Crollius H."/>
            <person name="Guiguen Y."/>
        </authorList>
    </citation>
    <scope>NUCLEOTIDE SEQUENCE [LARGE SCALE GENOMIC DNA]</scope>
</reference>
<name>A0A060YMX2_ONCMY</name>
<evidence type="ECO:0000256" key="2">
    <source>
        <dbReference type="SAM" id="Phobius"/>
    </source>
</evidence>
<feature type="region of interest" description="Disordered" evidence="1">
    <location>
        <begin position="120"/>
        <end position="142"/>
    </location>
</feature>
<evidence type="ECO:0000313" key="4">
    <source>
        <dbReference type="Proteomes" id="UP000193380"/>
    </source>
</evidence>
<dbReference type="AlphaFoldDB" id="A0A060YMX2"/>
<keyword evidence="2" id="KW-1133">Transmembrane helix</keyword>
<keyword evidence="2" id="KW-0812">Transmembrane</keyword>
<evidence type="ECO:0000313" key="3">
    <source>
        <dbReference type="EMBL" id="CDQ93203.1"/>
    </source>
</evidence>
<protein>
    <submittedName>
        <fullName evidence="3">Uncharacterized protein</fullName>
    </submittedName>
</protein>
<dbReference type="Proteomes" id="UP000193380">
    <property type="component" value="Unassembled WGS sequence"/>
</dbReference>
<reference evidence="3" key="2">
    <citation type="submission" date="2014-03" db="EMBL/GenBank/DDBJ databases">
        <authorList>
            <person name="Genoscope - CEA"/>
        </authorList>
    </citation>
    <scope>NUCLEOTIDE SEQUENCE</scope>
</reference>
<organism evidence="3 4">
    <name type="scientific">Oncorhynchus mykiss</name>
    <name type="common">Rainbow trout</name>
    <name type="synonym">Salmo gairdneri</name>
    <dbReference type="NCBI Taxonomy" id="8022"/>
    <lineage>
        <taxon>Eukaryota</taxon>
        <taxon>Metazoa</taxon>
        <taxon>Chordata</taxon>
        <taxon>Craniata</taxon>
        <taxon>Vertebrata</taxon>
        <taxon>Euteleostomi</taxon>
        <taxon>Actinopterygii</taxon>
        <taxon>Neopterygii</taxon>
        <taxon>Teleostei</taxon>
        <taxon>Protacanthopterygii</taxon>
        <taxon>Salmoniformes</taxon>
        <taxon>Salmonidae</taxon>
        <taxon>Salmoninae</taxon>
        <taxon>Oncorhynchus</taxon>
    </lineage>
</organism>
<proteinExistence type="predicted"/>
<feature type="transmembrane region" description="Helical" evidence="2">
    <location>
        <begin position="55"/>
        <end position="78"/>
    </location>
</feature>
<feature type="transmembrane region" description="Helical" evidence="2">
    <location>
        <begin position="23"/>
        <end position="43"/>
    </location>
</feature>
<feature type="compositionally biased region" description="Polar residues" evidence="1">
    <location>
        <begin position="125"/>
        <end position="142"/>
    </location>
</feature>